<keyword evidence="2" id="KW-1185">Reference proteome</keyword>
<name>A0A7Z9E563_9CYAN</name>
<accession>A0A7Z9E563</accession>
<dbReference type="AlphaFoldDB" id="A0A7Z9E563"/>
<reference evidence="1" key="1">
    <citation type="submission" date="2019-10" db="EMBL/GenBank/DDBJ databases">
        <authorList>
            <consortium name="Genoscope - CEA"/>
            <person name="William W."/>
        </authorList>
    </citation>
    <scope>NUCLEOTIDE SEQUENCE [LARGE SCALE GENOMIC DNA]</scope>
    <source>
        <strain evidence="1">BBR_PRJEB10992</strain>
    </source>
</reference>
<dbReference type="RefSeq" id="WP_197047520.1">
    <property type="nucleotide sequence ID" value="NZ_LR734880.1"/>
</dbReference>
<proteinExistence type="predicted"/>
<protein>
    <recommendedName>
        <fullName evidence="3">RAMA domain-containing protein</fullName>
    </recommendedName>
</protein>
<comment type="caution">
    <text evidence="1">The sequence shown here is derived from an EMBL/GenBank/DDBJ whole genome shotgun (WGS) entry which is preliminary data.</text>
</comment>
<evidence type="ECO:0000313" key="1">
    <source>
        <dbReference type="EMBL" id="VXD23944.1"/>
    </source>
</evidence>
<evidence type="ECO:0000313" key="2">
    <source>
        <dbReference type="Proteomes" id="UP000184550"/>
    </source>
</evidence>
<evidence type="ECO:0008006" key="3">
    <source>
        <dbReference type="Google" id="ProtNLM"/>
    </source>
</evidence>
<organism evidence="1 2">
    <name type="scientific">Planktothrix serta PCC 8927</name>
    <dbReference type="NCBI Taxonomy" id="671068"/>
    <lineage>
        <taxon>Bacteria</taxon>
        <taxon>Bacillati</taxon>
        <taxon>Cyanobacteriota</taxon>
        <taxon>Cyanophyceae</taxon>
        <taxon>Oscillatoriophycideae</taxon>
        <taxon>Oscillatoriales</taxon>
        <taxon>Microcoleaceae</taxon>
        <taxon>Planktothrix</taxon>
    </lineage>
</organism>
<gene>
    <name evidence="1" type="ORF">PL8927_790079</name>
</gene>
<dbReference type="Proteomes" id="UP000184550">
    <property type="component" value="Unassembled WGS sequence"/>
</dbReference>
<dbReference type="EMBL" id="CZCU02000156">
    <property type="protein sequence ID" value="VXD23944.1"/>
    <property type="molecule type" value="Genomic_DNA"/>
</dbReference>
<sequence length="201" mass="22930">MVETFTSNFPMLIQLNDSDLLQMPLSLRANLLNWVQTRQMKPNRQAQSSQTQPSQIEAYQLPIDFENLGQVQQEKKSSPVSIKLVKPSQDSPNLSTQKFDHVHVHLSQLFDAGILTQATPLRVRLKKENVKKFGYSYITTGLKISSQGTVLYKGEEFDKPSPLAQKINGSPVNGWEYVEAKKNGQWVCLDELRKIWRKAND</sequence>